<comment type="subcellular location">
    <subcellularLocation>
        <location evidence="1">Cell surface</location>
    </subcellularLocation>
</comment>
<evidence type="ECO:0000256" key="2">
    <source>
        <dbReference type="ARBA" id="ARBA00023287"/>
    </source>
</evidence>
<reference evidence="4 5" key="1">
    <citation type="submission" date="2024-04" db="EMBL/GenBank/DDBJ databases">
        <authorList>
            <person name="Wu Y.S."/>
            <person name="Zhang L."/>
        </authorList>
    </citation>
    <scope>NUCLEOTIDE SEQUENCE [LARGE SCALE GENOMIC DNA]</scope>
    <source>
        <strain evidence="4 5">KG-01</strain>
    </source>
</reference>
<dbReference type="InterPro" id="IPR012902">
    <property type="entry name" value="N_methyl_site"/>
</dbReference>
<dbReference type="PROSITE" id="PS00409">
    <property type="entry name" value="PROKAR_NTER_METHYL"/>
    <property type="match status" value="1"/>
</dbReference>
<keyword evidence="2" id="KW-0178">Competence</keyword>
<dbReference type="NCBIfam" id="TIGR02532">
    <property type="entry name" value="IV_pilin_GFxxxE"/>
    <property type="match status" value="1"/>
</dbReference>
<proteinExistence type="predicted"/>
<dbReference type="EMBL" id="JBCEWA010000002">
    <property type="protein sequence ID" value="MEL5987343.1"/>
    <property type="molecule type" value="Genomic_DNA"/>
</dbReference>
<gene>
    <name evidence="4" type="ORF">AAF454_02745</name>
</gene>
<evidence type="ECO:0000256" key="3">
    <source>
        <dbReference type="SAM" id="Phobius"/>
    </source>
</evidence>
<evidence type="ECO:0000313" key="5">
    <source>
        <dbReference type="Proteomes" id="UP001398420"/>
    </source>
</evidence>
<organism evidence="4 5">
    <name type="scientific">Kurthia gibsonii</name>
    <dbReference type="NCBI Taxonomy" id="33946"/>
    <lineage>
        <taxon>Bacteria</taxon>
        <taxon>Bacillati</taxon>
        <taxon>Bacillota</taxon>
        <taxon>Bacilli</taxon>
        <taxon>Bacillales</taxon>
        <taxon>Caryophanaceae</taxon>
        <taxon>Kurthia</taxon>
    </lineage>
</organism>
<evidence type="ECO:0000256" key="1">
    <source>
        <dbReference type="ARBA" id="ARBA00004241"/>
    </source>
</evidence>
<accession>A0ABU9LI02</accession>
<keyword evidence="3" id="KW-1133">Transmembrane helix</keyword>
<feature type="transmembrane region" description="Helical" evidence="3">
    <location>
        <begin position="12"/>
        <end position="33"/>
    </location>
</feature>
<comment type="caution">
    <text evidence="4">The sequence shown here is derived from an EMBL/GenBank/DDBJ whole genome shotgun (WGS) entry which is preliminary data.</text>
</comment>
<name>A0ABU9LI02_9BACL</name>
<keyword evidence="3" id="KW-0812">Transmembrane</keyword>
<keyword evidence="5" id="KW-1185">Reference proteome</keyword>
<sequence>MPYNNEKGFSLVEVMAAFVLISIILISFFTLFFKGRETTVESKKTIDATYTAQQEMESIYATTKQASNASMKNILSTLQYQMKSCTNPSKTIYTNNTKYKNEVVVVEVFKNAKIDTLRNVMVSVYDQKKVTDPCQSKVNPKAQMENIMRAGD</sequence>
<keyword evidence="3" id="KW-0472">Membrane</keyword>
<protein>
    <submittedName>
        <fullName evidence="4">Prepilin-type N-terminal cleavage/methylation domain-containing protein</fullName>
    </submittedName>
</protein>
<dbReference type="Proteomes" id="UP001398420">
    <property type="component" value="Unassembled WGS sequence"/>
</dbReference>
<dbReference type="RefSeq" id="WP_068452346.1">
    <property type="nucleotide sequence ID" value="NZ_JALKQX010000003.1"/>
</dbReference>
<evidence type="ECO:0000313" key="4">
    <source>
        <dbReference type="EMBL" id="MEL5987343.1"/>
    </source>
</evidence>
<dbReference type="Pfam" id="PF07963">
    <property type="entry name" value="N_methyl"/>
    <property type="match status" value="1"/>
</dbReference>